<accession>A0A2T7WQY6</accession>
<dbReference type="PANTHER" id="PTHR28008:SF1">
    <property type="entry name" value="DOMAIN PROTEIN, PUTATIVE (AFU_ORTHOLOGUE AFUA_3G10980)-RELATED"/>
    <property type="match status" value="1"/>
</dbReference>
<evidence type="ECO:0000256" key="1">
    <source>
        <dbReference type="SAM" id="MobiDB-lite"/>
    </source>
</evidence>
<sequence>MPRPARSPARTPPWGVRPRGPASGRGARPGREISARRRAVLVLGGLYAAGLAVILLWPDHLDRDAGFAYGVIYAVFPGADPLQVDFALNVLLFVPFGVLLAVFLRRWPWVVLVVSLGVPTIIETAQAVLLPGRTASAGDVVANAVGALAGVTVTALVCRRVTRNHTRSRV</sequence>
<feature type="transmembrane region" description="Helical" evidence="2">
    <location>
        <begin position="140"/>
        <end position="158"/>
    </location>
</feature>
<comment type="caution">
    <text evidence="4">The sequence shown here is derived from an EMBL/GenBank/DDBJ whole genome shotgun (WGS) entry which is preliminary data.</text>
</comment>
<evidence type="ECO:0000256" key="2">
    <source>
        <dbReference type="SAM" id="Phobius"/>
    </source>
</evidence>
<feature type="compositionally biased region" description="Low complexity" evidence="1">
    <location>
        <begin position="1"/>
        <end position="26"/>
    </location>
</feature>
<organism evidence="4 5">
    <name type="scientific">Microbacterium testaceum</name>
    <name type="common">Aureobacterium testaceum</name>
    <name type="synonym">Brevibacterium testaceum</name>
    <dbReference type="NCBI Taxonomy" id="2033"/>
    <lineage>
        <taxon>Bacteria</taxon>
        <taxon>Bacillati</taxon>
        <taxon>Actinomycetota</taxon>
        <taxon>Actinomycetes</taxon>
        <taxon>Micrococcales</taxon>
        <taxon>Microbacteriaceae</taxon>
        <taxon>Microbacterium</taxon>
    </lineage>
</organism>
<name>A0A2T7WQY6_MICTE</name>
<dbReference type="EMBL" id="QDFT01000008">
    <property type="protein sequence ID" value="PVE76988.1"/>
    <property type="molecule type" value="Genomic_DNA"/>
</dbReference>
<dbReference type="Proteomes" id="UP000244649">
    <property type="component" value="Unassembled WGS sequence"/>
</dbReference>
<keyword evidence="2" id="KW-0812">Transmembrane</keyword>
<feature type="domain" description="VanZ-like" evidence="3">
    <location>
        <begin position="82"/>
        <end position="155"/>
    </location>
</feature>
<reference evidence="4 5" key="1">
    <citation type="submission" date="2018-04" db="EMBL/GenBank/DDBJ databases">
        <authorList>
            <person name="Go L.Y."/>
            <person name="Mitchell J.A."/>
        </authorList>
    </citation>
    <scope>NUCLEOTIDE SEQUENCE [LARGE SCALE GENOMIC DNA]</scope>
    <source>
        <strain evidence="4 5">TPD7010</strain>
    </source>
</reference>
<dbReference type="RefSeq" id="WP_116536948.1">
    <property type="nucleotide sequence ID" value="NZ_QDFT01000008.1"/>
</dbReference>
<feature type="transmembrane region" description="Helical" evidence="2">
    <location>
        <begin position="109"/>
        <end position="128"/>
    </location>
</feature>
<feature type="transmembrane region" description="Helical" evidence="2">
    <location>
        <begin position="86"/>
        <end position="104"/>
    </location>
</feature>
<dbReference type="Pfam" id="PF04892">
    <property type="entry name" value="VanZ"/>
    <property type="match status" value="1"/>
</dbReference>
<keyword evidence="2" id="KW-1133">Transmembrane helix</keyword>
<evidence type="ECO:0000313" key="5">
    <source>
        <dbReference type="Proteomes" id="UP000244649"/>
    </source>
</evidence>
<protein>
    <recommendedName>
        <fullName evidence="3">VanZ-like domain-containing protein</fullName>
    </recommendedName>
</protein>
<feature type="region of interest" description="Disordered" evidence="1">
    <location>
        <begin position="1"/>
        <end position="31"/>
    </location>
</feature>
<proteinExistence type="predicted"/>
<keyword evidence="2" id="KW-0472">Membrane</keyword>
<evidence type="ECO:0000259" key="3">
    <source>
        <dbReference type="Pfam" id="PF04892"/>
    </source>
</evidence>
<gene>
    <name evidence="4" type="ORF">DC432_05120</name>
</gene>
<evidence type="ECO:0000313" key="4">
    <source>
        <dbReference type="EMBL" id="PVE76988.1"/>
    </source>
</evidence>
<dbReference type="InterPro" id="IPR006976">
    <property type="entry name" value="VanZ-like"/>
</dbReference>
<feature type="transmembrane region" description="Helical" evidence="2">
    <location>
        <begin position="39"/>
        <end position="57"/>
    </location>
</feature>
<dbReference type="PANTHER" id="PTHR28008">
    <property type="entry name" value="DOMAIN PROTEIN, PUTATIVE (AFU_ORTHOLOGUE AFUA_3G10980)-RELATED"/>
    <property type="match status" value="1"/>
</dbReference>
<dbReference type="AlphaFoldDB" id="A0A2T7WQY6"/>